<dbReference type="InterPro" id="IPR009056">
    <property type="entry name" value="Cyt_c-like_dom"/>
</dbReference>
<evidence type="ECO:0000313" key="9">
    <source>
        <dbReference type="EMBL" id="XBH02103.1"/>
    </source>
</evidence>
<keyword evidence="5 6" id="KW-0408">Iron</keyword>
<keyword evidence="2 6" id="KW-0349">Heme</keyword>
<dbReference type="EMBL" id="CP155447">
    <property type="protein sequence ID" value="XBH02103.1"/>
    <property type="molecule type" value="Genomic_DNA"/>
</dbReference>
<dbReference type="Pfam" id="PF13442">
    <property type="entry name" value="Cytochrome_CBB3"/>
    <property type="match status" value="1"/>
</dbReference>
<evidence type="ECO:0000256" key="5">
    <source>
        <dbReference type="ARBA" id="ARBA00023004"/>
    </source>
</evidence>
<feature type="domain" description="Cytochrome c" evidence="8">
    <location>
        <begin position="56"/>
        <end position="145"/>
    </location>
</feature>
<dbReference type="InterPro" id="IPR036909">
    <property type="entry name" value="Cyt_c-like_dom_sf"/>
</dbReference>
<evidence type="ECO:0000256" key="1">
    <source>
        <dbReference type="ARBA" id="ARBA00022448"/>
    </source>
</evidence>
<dbReference type="SUPFAM" id="SSF46626">
    <property type="entry name" value="Cytochrome c"/>
    <property type="match status" value="1"/>
</dbReference>
<sequence>MSTDETTAPQPPLGVDPDASRRIFFAMLALLGGAALTYNMLKKPAGPPPKAIAGDPLLVQGRKIYLSRCVGCHGETGHGNGPTALSLIGPPVGDLSAPTWKHGDRPDQVQQVIAQGAQGTAMPAWGGVLDEPEIRAVSAYVYYLAGRKIPAELRPPG</sequence>
<evidence type="ECO:0000259" key="8">
    <source>
        <dbReference type="PROSITE" id="PS51007"/>
    </source>
</evidence>
<dbReference type="GO" id="GO:0020037">
    <property type="term" value="F:heme binding"/>
    <property type="evidence" value="ECO:0007669"/>
    <property type="project" value="InterPro"/>
</dbReference>
<dbReference type="PANTHER" id="PTHR33751:SF13">
    <property type="entry name" value="CYTOCHROME BC1 COMPLEX CYTOCHROME C SUBUNIT"/>
    <property type="match status" value="1"/>
</dbReference>
<dbReference type="InterPro" id="IPR050597">
    <property type="entry name" value="Cytochrome_c_Oxidase_Subunit"/>
</dbReference>
<dbReference type="Gene3D" id="1.10.760.10">
    <property type="entry name" value="Cytochrome c-like domain"/>
    <property type="match status" value="1"/>
</dbReference>
<gene>
    <name evidence="9" type="ORF">V5E97_27765</name>
</gene>
<keyword evidence="4" id="KW-0249">Electron transport</keyword>
<dbReference type="GO" id="GO:0009055">
    <property type="term" value="F:electron transfer activity"/>
    <property type="evidence" value="ECO:0007669"/>
    <property type="project" value="InterPro"/>
</dbReference>
<dbReference type="GO" id="GO:0005506">
    <property type="term" value="F:iron ion binding"/>
    <property type="evidence" value="ECO:0007669"/>
    <property type="project" value="InterPro"/>
</dbReference>
<name>A0AAU7CAH0_9BACT</name>
<dbReference type="RefSeq" id="WP_406694846.1">
    <property type="nucleotide sequence ID" value="NZ_CP155447.1"/>
</dbReference>
<dbReference type="AlphaFoldDB" id="A0AAU7CAH0"/>
<evidence type="ECO:0000256" key="6">
    <source>
        <dbReference type="PROSITE-ProRule" id="PRU00433"/>
    </source>
</evidence>
<evidence type="ECO:0000256" key="2">
    <source>
        <dbReference type="ARBA" id="ARBA00022617"/>
    </source>
</evidence>
<dbReference type="PRINTS" id="PR00605">
    <property type="entry name" value="CYTCHROMECIC"/>
</dbReference>
<keyword evidence="7" id="KW-1133">Transmembrane helix</keyword>
<accession>A0AAU7CAH0</accession>
<evidence type="ECO:0000256" key="3">
    <source>
        <dbReference type="ARBA" id="ARBA00022723"/>
    </source>
</evidence>
<dbReference type="PANTHER" id="PTHR33751">
    <property type="entry name" value="CBB3-TYPE CYTOCHROME C OXIDASE SUBUNIT FIXP"/>
    <property type="match status" value="1"/>
</dbReference>
<protein>
    <submittedName>
        <fullName evidence="9">C-type cytochrome</fullName>
    </submittedName>
</protein>
<reference evidence="9" key="1">
    <citation type="submission" date="2024-05" db="EMBL/GenBank/DDBJ databases">
        <title>Planctomycetes of the genus Singulisphaera possess chitinolytic capabilities.</title>
        <authorList>
            <person name="Ivanova A."/>
        </authorList>
    </citation>
    <scope>NUCLEOTIDE SEQUENCE</scope>
    <source>
        <strain evidence="9">Ch08T</strain>
    </source>
</reference>
<organism evidence="9">
    <name type="scientific">Singulisphaera sp. Ch08</name>
    <dbReference type="NCBI Taxonomy" id="3120278"/>
    <lineage>
        <taxon>Bacteria</taxon>
        <taxon>Pseudomonadati</taxon>
        <taxon>Planctomycetota</taxon>
        <taxon>Planctomycetia</taxon>
        <taxon>Isosphaerales</taxon>
        <taxon>Isosphaeraceae</taxon>
        <taxon>Singulisphaera</taxon>
    </lineage>
</organism>
<keyword evidence="7" id="KW-0812">Transmembrane</keyword>
<proteinExistence type="predicted"/>
<dbReference type="PROSITE" id="PS51007">
    <property type="entry name" value="CYTC"/>
    <property type="match status" value="1"/>
</dbReference>
<keyword evidence="3 6" id="KW-0479">Metal-binding</keyword>
<evidence type="ECO:0000256" key="7">
    <source>
        <dbReference type="SAM" id="Phobius"/>
    </source>
</evidence>
<feature type="transmembrane region" description="Helical" evidence="7">
    <location>
        <begin position="23"/>
        <end position="41"/>
    </location>
</feature>
<evidence type="ECO:0000256" key="4">
    <source>
        <dbReference type="ARBA" id="ARBA00022982"/>
    </source>
</evidence>
<dbReference type="InterPro" id="IPR008168">
    <property type="entry name" value="Cyt_C_IC"/>
</dbReference>
<keyword evidence="1" id="KW-0813">Transport</keyword>
<keyword evidence="7" id="KW-0472">Membrane</keyword>